<protein>
    <submittedName>
        <fullName evidence="4">HNH endonuclease</fullName>
    </submittedName>
</protein>
<sequence length="174" mass="18984">MARQNPGHGSPRADLNPQHPRHAEASATAMEWLPGRSKRRYEATLKKSLKQLQINTATCEDLARDRTAWRRSVKTRSAIYEANPIAAAKVKRVARKSPAPRTNTAEAEALPTCPRCQRIFRARIGLANSRAEDALTARACLQGLGIDGVGPGCWCLSCHSFRLGGGDPVGLIDF</sequence>
<accession>A0A183TRI7</accession>
<evidence type="ECO:0000313" key="2">
    <source>
        <dbReference type="EMBL" id="VDM05471.1"/>
    </source>
</evidence>
<keyword evidence="3" id="KW-1185">Reference proteome</keyword>
<proteinExistence type="predicted"/>
<dbReference type="EMBL" id="UYSU01046204">
    <property type="protein sequence ID" value="VDM05471.1"/>
    <property type="molecule type" value="Genomic_DNA"/>
</dbReference>
<dbReference type="OrthoDB" id="410404at2759"/>
<dbReference type="Proteomes" id="UP000275846">
    <property type="component" value="Unassembled WGS sequence"/>
</dbReference>
<reference evidence="4" key="1">
    <citation type="submission" date="2016-06" db="UniProtKB">
        <authorList>
            <consortium name="WormBaseParasite"/>
        </authorList>
    </citation>
    <scope>IDENTIFICATION</scope>
</reference>
<reference evidence="2 3" key="2">
    <citation type="submission" date="2018-11" db="EMBL/GenBank/DDBJ databases">
        <authorList>
            <consortium name="Pathogen Informatics"/>
        </authorList>
    </citation>
    <scope>NUCLEOTIDE SEQUENCE [LARGE SCALE GENOMIC DNA]</scope>
    <source>
        <strain evidence="2 3">NST_G2</strain>
    </source>
</reference>
<feature type="region of interest" description="Disordered" evidence="1">
    <location>
        <begin position="1"/>
        <end position="24"/>
    </location>
</feature>
<dbReference type="WBParaSite" id="SSLN_0001980901-mRNA-1">
    <property type="protein sequence ID" value="SSLN_0001980901-mRNA-1"/>
    <property type="gene ID" value="SSLN_0001980901"/>
</dbReference>
<evidence type="ECO:0000256" key="1">
    <source>
        <dbReference type="SAM" id="MobiDB-lite"/>
    </source>
</evidence>
<name>A0A183TRI7_SCHSO</name>
<dbReference type="AlphaFoldDB" id="A0A183TRI7"/>
<gene>
    <name evidence="2" type="ORF">SSLN_LOCUS19085</name>
</gene>
<organism evidence="4">
    <name type="scientific">Schistocephalus solidus</name>
    <name type="common">Tapeworm</name>
    <dbReference type="NCBI Taxonomy" id="70667"/>
    <lineage>
        <taxon>Eukaryota</taxon>
        <taxon>Metazoa</taxon>
        <taxon>Spiralia</taxon>
        <taxon>Lophotrochozoa</taxon>
        <taxon>Platyhelminthes</taxon>
        <taxon>Cestoda</taxon>
        <taxon>Eucestoda</taxon>
        <taxon>Diphyllobothriidea</taxon>
        <taxon>Diphyllobothriidae</taxon>
        <taxon>Schistocephalus</taxon>
    </lineage>
</organism>
<evidence type="ECO:0000313" key="4">
    <source>
        <dbReference type="WBParaSite" id="SSLN_0001980901-mRNA-1"/>
    </source>
</evidence>
<evidence type="ECO:0000313" key="3">
    <source>
        <dbReference type="Proteomes" id="UP000275846"/>
    </source>
</evidence>